<evidence type="ECO:0000313" key="5">
    <source>
        <dbReference type="Proteomes" id="UP000799776"/>
    </source>
</evidence>
<dbReference type="PANTHER" id="PTHR21660">
    <property type="entry name" value="THIOESTERASE SUPERFAMILY MEMBER-RELATED"/>
    <property type="match status" value="1"/>
</dbReference>
<dbReference type="InterPro" id="IPR006683">
    <property type="entry name" value="Thioestr_dom"/>
</dbReference>
<dbReference type="Proteomes" id="UP000799776">
    <property type="component" value="Unassembled WGS sequence"/>
</dbReference>
<dbReference type="GO" id="GO:0047617">
    <property type="term" value="F:fatty acyl-CoA hydrolase activity"/>
    <property type="evidence" value="ECO:0007669"/>
    <property type="project" value="InterPro"/>
</dbReference>
<dbReference type="CDD" id="cd03443">
    <property type="entry name" value="PaaI_thioesterase"/>
    <property type="match status" value="1"/>
</dbReference>
<dbReference type="PANTHER" id="PTHR21660:SF1">
    <property type="entry name" value="ACYL-COENZYME A THIOESTERASE 13"/>
    <property type="match status" value="1"/>
</dbReference>
<protein>
    <recommendedName>
        <fullName evidence="3">Thioesterase domain-containing protein</fullName>
    </recommendedName>
</protein>
<gene>
    <name evidence="4" type="ORF">K490DRAFT_2534</name>
</gene>
<dbReference type="Gene3D" id="3.10.129.10">
    <property type="entry name" value="Hotdog Thioesterase"/>
    <property type="match status" value="1"/>
</dbReference>
<proteinExistence type="inferred from homology"/>
<dbReference type="Pfam" id="PF03061">
    <property type="entry name" value="4HBT"/>
    <property type="match status" value="1"/>
</dbReference>
<dbReference type="OrthoDB" id="2831072at2759"/>
<keyword evidence="5" id="KW-1185">Reference proteome</keyword>
<keyword evidence="2" id="KW-0378">Hydrolase</keyword>
<feature type="non-terminal residue" evidence="4">
    <location>
        <position position="126"/>
    </location>
</feature>
<sequence>SDKSAPLATAVFELNVTPELCNMGGTLHGGCVSTIIDMTTSMAINAVAREGFWERGHVSRTLACSYLRPIPAGQKAIVEVEATALGKRNGWSRGVIRAWAGEDGTEGPVCYTGEHGKVNTGIDLPK</sequence>
<organism evidence="4 5">
    <name type="scientific">Saccharata proteae CBS 121410</name>
    <dbReference type="NCBI Taxonomy" id="1314787"/>
    <lineage>
        <taxon>Eukaryota</taxon>
        <taxon>Fungi</taxon>
        <taxon>Dikarya</taxon>
        <taxon>Ascomycota</taxon>
        <taxon>Pezizomycotina</taxon>
        <taxon>Dothideomycetes</taxon>
        <taxon>Dothideomycetes incertae sedis</taxon>
        <taxon>Botryosphaeriales</taxon>
        <taxon>Saccharataceae</taxon>
        <taxon>Saccharata</taxon>
    </lineage>
</organism>
<dbReference type="SUPFAM" id="SSF54637">
    <property type="entry name" value="Thioesterase/thiol ester dehydrase-isomerase"/>
    <property type="match status" value="1"/>
</dbReference>
<reference evidence="4" key="1">
    <citation type="journal article" date="2020" name="Stud. Mycol.">
        <title>101 Dothideomycetes genomes: a test case for predicting lifestyles and emergence of pathogens.</title>
        <authorList>
            <person name="Haridas S."/>
            <person name="Albert R."/>
            <person name="Binder M."/>
            <person name="Bloem J."/>
            <person name="Labutti K."/>
            <person name="Salamov A."/>
            <person name="Andreopoulos B."/>
            <person name="Baker S."/>
            <person name="Barry K."/>
            <person name="Bills G."/>
            <person name="Bluhm B."/>
            <person name="Cannon C."/>
            <person name="Castanera R."/>
            <person name="Culley D."/>
            <person name="Daum C."/>
            <person name="Ezra D."/>
            <person name="Gonzalez J."/>
            <person name="Henrissat B."/>
            <person name="Kuo A."/>
            <person name="Liang C."/>
            <person name="Lipzen A."/>
            <person name="Lutzoni F."/>
            <person name="Magnuson J."/>
            <person name="Mondo S."/>
            <person name="Nolan M."/>
            <person name="Ohm R."/>
            <person name="Pangilinan J."/>
            <person name="Park H.-J."/>
            <person name="Ramirez L."/>
            <person name="Alfaro M."/>
            <person name="Sun H."/>
            <person name="Tritt A."/>
            <person name="Yoshinaga Y."/>
            <person name="Zwiers L.-H."/>
            <person name="Turgeon B."/>
            <person name="Goodwin S."/>
            <person name="Spatafora J."/>
            <person name="Crous P."/>
            <person name="Grigoriev I."/>
        </authorList>
    </citation>
    <scope>NUCLEOTIDE SEQUENCE</scope>
    <source>
        <strain evidence="4">CBS 121410</strain>
    </source>
</reference>
<evidence type="ECO:0000256" key="2">
    <source>
        <dbReference type="ARBA" id="ARBA00022801"/>
    </source>
</evidence>
<evidence type="ECO:0000259" key="3">
    <source>
        <dbReference type="Pfam" id="PF03061"/>
    </source>
</evidence>
<dbReference type="AlphaFoldDB" id="A0A6A5YCS5"/>
<feature type="non-terminal residue" evidence="4">
    <location>
        <position position="1"/>
    </location>
</feature>
<evidence type="ECO:0000256" key="1">
    <source>
        <dbReference type="ARBA" id="ARBA00008324"/>
    </source>
</evidence>
<comment type="similarity">
    <text evidence="1">Belongs to the thioesterase PaaI family.</text>
</comment>
<feature type="domain" description="Thioesterase" evidence="3">
    <location>
        <begin position="24"/>
        <end position="88"/>
    </location>
</feature>
<accession>A0A6A5YCS5</accession>
<dbReference type="EMBL" id="ML978714">
    <property type="protein sequence ID" value="KAF2089276.1"/>
    <property type="molecule type" value="Genomic_DNA"/>
</dbReference>
<dbReference type="InterPro" id="IPR029069">
    <property type="entry name" value="HotDog_dom_sf"/>
</dbReference>
<name>A0A6A5YCS5_9PEZI</name>
<evidence type="ECO:0000313" key="4">
    <source>
        <dbReference type="EMBL" id="KAF2089276.1"/>
    </source>
</evidence>
<dbReference type="InterPro" id="IPR039298">
    <property type="entry name" value="ACOT13"/>
</dbReference>